<dbReference type="InterPro" id="IPR013559">
    <property type="entry name" value="YheO"/>
</dbReference>
<dbReference type="EMBL" id="JAPWGY010000010">
    <property type="protein sequence ID" value="MCZ4282750.1"/>
    <property type="molecule type" value="Genomic_DNA"/>
</dbReference>
<dbReference type="PANTHER" id="PTHR35568">
    <property type="entry name" value="TRANSCRIPTIONAL REGULATOR DAUR"/>
    <property type="match status" value="1"/>
</dbReference>
<dbReference type="Proteomes" id="UP001069802">
    <property type="component" value="Unassembled WGS sequence"/>
</dbReference>
<proteinExistence type="predicted"/>
<feature type="domain" description="Transcriptional regulator DauR-like HTH" evidence="2">
    <location>
        <begin position="137"/>
        <end position="198"/>
    </location>
</feature>
<evidence type="ECO:0000259" key="2">
    <source>
        <dbReference type="Pfam" id="PF13309"/>
    </source>
</evidence>
<dbReference type="InterPro" id="IPR039446">
    <property type="entry name" value="DauR-like"/>
</dbReference>
<evidence type="ECO:0000313" key="3">
    <source>
        <dbReference type="EMBL" id="MCZ4282750.1"/>
    </source>
</evidence>
<accession>A0ABT4LPC6</accession>
<evidence type="ECO:0000259" key="1">
    <source>
        <dbReference type="Pfam" id="PF08348"/>
    </source>
</evidence>
<keyword evidence="4" id="KW-1185">Reference proteome</keyword>
<dbReference type="InterPro" id="IPR039445">
    <property type="entry name" value="DauR-like_HTH"/>
</dbReference>
<comment type="caution">
    <text evidence="3">The sequence shown here is derived from an EMBL/GenBank/DDBJ whole genome shotgun (WGS) entry which is preliminary data.</text>
</comment>
<dbReference type="RefSeq" id="WP_269424893.1">
    <property type="nucleotide sequence ID" value="NZ_JAPWGY010000010.1"/>
</dbReference>
<evidence type="ECO:0000313" key="4">
    <source>
        <dbReference type="Proteomes" id="UP001069802"/>
    </source>
</evidence>
<dbReference type="Pfam" id="PF13309">
    <property type="entry name" value="HTH_22"/>
    <property type="match status" value="1"/>
</dbReference>
<name>A0ABT4LPC6_9PROT</name>
<dbReference type="PANTHER" id="PTHR35568:SF1">
    <property type="entry name" value="TRANSCRIPTIONAL REGULATOR DAUR"/>
    <property type="match status" value="1"/>
</dbReference>
<dbReference type="Pfam" id="PF08348">
    <property type="entry name" value="PAS_6"/>
    <property type="match status" value="1"/>
</dbReference>
<protein>
    <submittedName>
        <fullName evidence="3">PAS domain-containing protein</fullName>
    </submittedName>
</protein>
<gene>
    <name evidence="3" type="ORF">O4H49_18345</name>
</gene>
<organism evidence="3 4">
    <name type="scientific">Kiloniella laminariae</name>
    <dbReference type="NCBI Taxonomy" id="454162"/>
    <lineage>
        <taxon>Bacteria</taxon>
        <taxon>Pseudomonadati</taxon>
        <taxon>Pseudomonadota</taxon>
        <taxon>Alphaproteobacteria</taxon>
        <taxon>Rhodospirillales</taxon>
        <taxon>Kiloniellaceae</taxon>
        <taxon>Kiloniella</taxon>
    </lineage>
</organism>
<reference evidence="3" key="1">
    <citation type="submission" date="2022-12" db="EMBL/GenBank/DDBJ databases">
        <title>Bacterial isolates from different developmental stages of Nematostella vectensis.</title>
        <authorList>
            <person name="Fraune S."/>
        </authorList>
    </citation>
    <scope>NUCLEOTIDE SEQUENCE</scope>
    <source>
        <strain evidence="3">G21630-S1</strain>
    </source>
</reference>
<sequence>MTPELQRYSDVCDAIAKLFQPYVEVVLHDLESETAAYIANNFSHRELGEPSLLHEIDFRGGEAVIGPYEKVNWDGRRIKSISVVVRNDKAKAIGVLCINMDVSHFHQLQQVMELLSSVPQNTEKPEALFKEDWHERINEFILSWTWERGVTVETLSRQQKRELVEDLAGQGGFSGKNSANYVARILNLGRATIYNYLKDQKEKSRLS</sequence>
<feature type="domain" description="YheO-like" evidence="1">
    <location>
        <begin position="5"/>
        <end position="110"/>
    </location>
</feature>